<dbReference type="SMR" id="A0A507R050"/>
<feature type="signal peptide" evidence="3">
    <location>
        <begin position="1"/>
        <end position="24"/>
    </location>
</feature>
<dbReference type="GO" id="GO:0052689">
    <property type="term" value="F:carboxylic ester hydrolase activity"/>
    <property type="evidence" value="ECO:0007669"/>
    <property type="project" value="UniProtKB-ARBA"/>
</dbReference>
<evidence type="ECO:0000256" key="3">
    <source>
        <dbReference type="SAM" id="SignalP"/>
    </source>
</evidence>
<keyword evidence="5" id="KW-1185">Reference proteome</keyword>
<dbReference type="Pfam" id="PF01083">
    <property type="entry name" value="Cutinase"/>
    <property type="match status" value="1"/>
</dbReference>
<evidence type="ECO:0000313" key="5">
    <source>
        <dbReference type="Proteomes" id="UP000319663"/>
    </source>
</evidence>
<evidence type="ECO:0000256" key="1">
    <source>
        <dbReference type="ARBA" id="ARBA00022801"/>
    </source>
</evidence>
<evidence type="ECO:0000313" key="4">
    <source>
        <dbReference type="EMBL" id="TQB73689.1"/>
    </source>
</evidence>
<dbReference type="PANTHER" id="PTHR33630">
    <property type="entry name" value="CUTINASE RV1984C-RELATED-RELATED"/>
    <property type="match status" value="1"/>
</dbReference>
<protein>
    <recommendedName>
        <fullName evidence="6">Carbohydrate esterase</fullName>
    </recommendedName>
</protein>
<dbReference type="Proteomes" id="UP000319663">
    <property type="component" value="Unassembled WGS sequence"/>
</dbReference>
<dbReference type="EMBL" id="VIFY01000040">
    <property type="protein sequence ID" value="TQB73689.1"/>
    <property type="molecule type" value="Genomic_DNA"/>
</dbReference>
<dbReference type="Gene3D" id="3.40.50.1820">
    <property type="entry name" value="alpha/beta hydrolase"/>
    <property type="match status" value="1"/>
</dbReference>
<accession>A0A507R050</accession>
<keyword evidence="1" id="KW-0378">Hydrolase</keyword>
<reference evidence="4 5" key="1">
    <citation type="submission" date="2019-06" db="EMBL/GenBank/DDBJ databases">
        <title>Wine fermentation using esterase from Monascus purpureus.</title>
        <authorList>
            <person name="Geng C."/>
            <person name="Zhang Y."/>
        </authorList>
    </citation>
    <scope>NUCLEOTIDE SEQUENCE [LARGE SCALE GENOMIC DNA]</scope>
    <source>
        <strain evidence="4">HQ1</strain>
    </source>
</reference>
<dbReference type="STRING" id="5098.A0A507R050"/>
<dbReference type="PANTHER" id="PTHR33630:SF9">
    <property type="entry name" value="CUTINASE 4"/>
    <property type="match status" value="1"/>
</dbReference>
<evidence type="ECO:0000256" key="2">
    <source>
        <dbReference type="ARBA" id="ARBA00023157"/>
    </source>
</evidence>
<feature type="chain" id="PRO_5021486987" description="Carbohydrate esterase" evidence="3">
    <location>
        <begin position="25"/>
        <end position="238"/>
    </location>
</feature>
<proteinExistence type="predicted"/>
<keyword evidence="2" id="KW-1015">Disulfide bond</keyword>
<name>A0A507R050_MONPU</name>
<dbReference type="OrthoDB" id="2586582at2759"/>
<gene>
    <name evidence="4" type="ORF">MPDQ_005612</name>
</gene>
<organism evidence="4 5">
    <name type="scientific">Monascus purpureus</name>
    <name type="common">Red mold</name>
    <name type="synonym">Monascus anka</name>
    <dbReference type="NCBI Taxonomy" id="5098"/>
    <lineage>
        <taxon>Eukaryota</taxon>
        <taxon>Fungi</taxon>
        <taxon>Dikarya</taxon>
        <taxon>Ascomycota</taxon>
        <taxon>Pezizomycotina</taxon>
        <taxon>Eurotiomycetes</taxon>
        <taxon>Eurotiomycetidae</taxon>
        <taxon>Eurotiales</taxon>
        <taxon>Aspergillaceae</taxon>
        <taxon>Monascus</taxon>
    </lineage>
</organism>
<comment type="caution">
    <text evidence="4">The sequence shown here is derived from an EMBL/GenBank/DDBJ whole genome shotgun (WGS) entry which is preliminary data.</text>
</comment>
<evidence type="ECO:0008006" key="6">
    <source>
        <dbReference type="Google" id="ProtNLM"/>
    </source>
</evidence>
<dbReference type="InterPro" id="IPR000675">
    <property type="entry name" value="Cutinase/axe"/>
</dbReference>
<dbReference type="SUPFAM" id="SSF53474">
    <property type="entry name" value="alpha/beta-Hydrolases"/>
    <property type="match status" value="1"/>
</dbReference>
<sequence length="238" mass="25515">MIAINYLAIWLITNLSAFFTTVHAQSVPSSECATGIHAILARGEGGGDPLNVLVSISNLILEQIPGSTTLGLPYPYGNENKAQAVHDGALMFQDYVQQYVASCPNAKILLLGYSLGACAMMDALCGTSSFFFDPVSALQSTYAKNVIVAAAYGDETYVPGMPWNTGNCTIGLGIFPRLNPHSCDPFAASLHSYCDYGDSQCCALLPWDDNAAHHTYVDKYNQAVVDFAKQRLAEVDGP</sequence>
<dbReference type="SMART" id="SM01110">
    <property type="entry name" value="Cutinase"/>
    <property type="match status" value="1"/>
</dbReference>
<dbReference type="AlphaFoldDB" id="A0A507R050"/>
<dbReference type="InterPro" id="IPR029058">
    <property type="entry name" value="AB_hydrolase_fold"/>
</dbReference>
<keyword evidence="3" id="KW-0732">Signal</keyword>